<name>A0A8J4SQN7_9TREM</name>
<sequence>MHQSPKAPEQRTLRRVRERASAVRVAGATAKTVPVVTCRNNDNDADNAEDSGVQTELTTRAADVAPLTRETEVDKPSAVSQSIDTVLFGGGLQVDIPTLTSTKVSADDLGLTFRVACSNPNQLDPASPSLADRACVLGQALKSREFEVDSWSLLRPADPISDSLDRPDTESRGGHPGLASGPSFIVCSSSSDRLRLADFEDDSLKRKPMKFRRRRSRSKPFGRIFQPSLSKLSEEGSPASSSPASSSTVSIDANEPADVLHPSPYSVQPHPLNRRFSDELCLSVNSLIDGNNGRLSHVLEQQQQLVVGVDPKQQASVTSNCKSASLRFEDEPVGNETLHSTVLPILETKTCSTTLLSDYTMDEVSGIYFRLFRSNLSPKKVVLLFTCFPM</sequence>
<feature type="compositionally biased region" description="Basic and acidic residues" evidence="1">
    <location>
        <begin position="163"/>
        <end position="173"/>
    </location>
</feature>
<organism evidence="2 3">
    <name type="scientific">Paragonimus heterotremus</name>
    <dbReference type="NCBI Taxonomy" id="100268"/>
    <lineage>
        <taxon>Eukaryota</taxon>
        <taxon>Metazoa</taxon>
        <taxon>Spiralia</taxon>
        <taxon>Lophotrochozoa</taxon>
        <taxon>Platyhelminthes</taxon>
        <taxon>Trematoda</taxon>
        <taxon>Digenea</taxon>
        <taxon>Plagiorchiida</taxon>
        <taxon>Troglotremata</taxon>
        <taxon>Troglotrematidae</taxon>
        <taxon>Paragonimus</taxon>
    </lineage>
</organism>
<feature type="region of interest" description="Disordered" evidence="1">
    <location>
        <begin position="157"/>
        <end position="183"/>
    </location>
</feature>
<dbReference type="AlphaFoldDB" id="A0A8J4SQN7"/>
<feature type="region of interest" description="Disordered" evidence="1">
    <location>
        <begin position="1"/>
        <end position="24"/>
    </location>
</feature>
<gene>
    <name evidence="2" type="ORF">PHET_10939</name>
</gene>
<keyword evidence="3" id="KW-1185">Reference proteome</keyword>
<dbReference type="OrthoDB" id="6280554at2759"/>
<proteinExistence type="predicted"/>
<evidence type="ECO:0000313" key="2">
    <source>
        <dbReference type="EMBL" id="KAF5396176.1"/>
    </source>
</evidence>
<protein>
    <submittedName>
        <fullName evidence="2">Uncharacterized protein</fullName>
    </submittedName>
</protein>
<dbReference type="EMBL" id="LUCH01008960">
    <property type="protein sequence ID" value="KAF5396176.1"/>
    <property type="molecule type" value="Genomic_DNA"/>
</dbReference>
<reference evidence="2" key="1">
    <citation type="submission" date="2019-05" db="EMBL/GenBank/DDBJ databases">
        <title>Annotation for the trematode Paragonimus heterotremus.</title>
        <authorList>
            <person name="Choi Y.-J."/>
        </authorList>
    </citation>
    <scope>NUCLEOTIDE SEQUENCE</scope>
    <source>
        <strain evidence="2">LC</strain>
    </source>
</reference>
<dbReference type="Proteomes" id="UP000748531">
    <property type="component" value="Unassembled WGS sequence"/>
</dbReference>
<accession>A0A8J4SQN7</accession>
<feature type="region of interest" description="Disordered" evidence="1">
    <location>
        <begin position="224"/>
        <end position="264"/>
    </location>
</feature>
<comment type="caution">
    <text evidence="2">The sequence shown here is derived from an EMBL/GenBank/DDBJ whole genome shotgun (WGS) entry which is preliminary data.</text>
</comment>
<evidence type="ECO:0000313" key="3">
    <source>
        <dbReference type="Proteomes" id="UP000748531"/>
    </source>
</evidence>
<feature type="compositionally biased region" description="Low complexity" evidence="1">
    <location>
        <begin position="237"/>
        <end position="247"/>
    </location>
</feature>
<evidence type="ECO:0000256" key="1">
    <source>
        <dbReference type="SAM" id="MobiDB-lite"/>
    </source>
</evidence>